<comment type="caution">
    <text evidence="1">The sequence shown here is derived from an EMBL/GenBank/DDBJ whole genome shotgun (WGS) entry which is preliminary data.</text>
</comment>
<evidence type="ECO:0000313" key="2">
    <source>
        <dbReference type="Proteomes" id="UP000036947"/>
    </source>
</evidence>
<gene>
    <name evidence="1" type="ORF">TOPH_01962</name>
</gene>
<reference evidence="1 2" key="1">
    <citation type="journal article" date="2015" name="BMC Genomics">
        <title>The genome of the truffle-parasite Tolypocladium ophioglossoides and the evolution of antifungal peptaibiotics.</title>
        <authorList>
            <person name="Quandt C.A."/>
            <person name="Bushley K.E."/>
            <person name="Spatafora J.W."/>
        </authorList>
    </citation>
    <scope>NUCLEOTIDE SEQUENCE [LARGE SCALE GENOMIC DNA]</scope>
    <source>
        <strain evidence="1 2">CBS 100239</strain>
    </source>
</reference>
<organism evidence="1 2">
    <name type="scientific">Tolypocladium ophioglossoides (strain CBS 100239)</name>
    <name type="common">Snaketongue truffleclub</name>
    <name type="synonym">Elaphocordyceps ophioglossoides</name>
    <dbReference type="NCBI Taxonomy" id="1163406"/>
    <lineage>
        <taxon>Eukaryota</taxon>
        <taxon>Fungi</taxon>
        <taxon>Dikarya</taxon>
        <taxon>Ascomycota</taxon>
        <taxon>Pezizomycotina</taxon>
        <taxon>Sordariomycetes</taxon>
        <taxon>Hypocreomycetidae</taxon>
        <taxon>Hypocreales</taxon>
        <taxon>Ophiocordycipitaceae</taxon>
        <taxon>Tolypocladium</taxon>
    </lineage>
</organism>
<proteinExistence type="predicted"/>
<dbReference type="OrthoDB" id="428159at2759"/>
<evidence type="ECO:0008006" key="3">
    <source>
        <dbReference type="Google" id="ProtNLM"/>
    </source>
</evidence>
<dbReference type="STRING" id="1163406.A0A0L0NJ71"/>
<keyword evidence="2" id="KW-1185">Reference proteome</keyword>
<evidence type="ECO:0000313" key="1">
    <source>
        <dbReference type="EMBL" id="KND93795.1"/>
    </source>
</evidence>
<dbReference type="AlphaFoldDB" id="A0A0L0NJ71"/>
<dbReference type="EMBL" id="LFRF01000003">
    <property type="protein sequence ID" value="KND93795.1"/>
    <property type="molecule type" value="Genomic_DNA"/>
</dbReference>
<accession>A0A0L0NJ71</accession>
<sequence>MSNQTWDYGDLRVTLTSTYVWNWDDGGSGAKKSIMIWTLEAQGDLRPLGSVGIGSRFYELGGQRDSLLVGNNPNSTSSRPAVASPTGWTQLLSTIWCLRDDLVKDATFEEYDIWNDHGSDGDWDISCWRVVPQPMGTDGSEHIPILADTFRYNGTYDRPDLSLAVVPILDLPKEFDRFKSPLPQVTPTTIPSKGDIFDQIEQCRATLPFIAFFDPTTRRALDSIENPFCTIIRSIAWGVEGVWVNDADGEFDRTETIKYGVSKDFGVEITAEAGIKALSFSVSLNYQFTYSTSSTYTKYSEKQVDEKFTVPAHAATVLFSKHVWIKGMRSDGSELSRIGISANDDVRFGGCDLPH</sequence>
<dbReference type="Proteomes" id="UP000036947">
    <property type="component" value="Unassembled WGS sequence"/>
</dbReference>
<name>A0A0L0NJ71_TOLOC</name>
<protein>
    <recommendedName>
        <fullName evidence="3">Insecticidal crystal toxin domain-containing protein</fullName>
    </recommendedName>
</protein>